<reference evidence="1 2" key="1">
    <citation type="submission" date="2015-02" db="EMBL/GenBank/DDBJ databases">
        <title>Draft genome sequences of ten Microbacterium spp. with emphasis on heavy metal contaminated environments.</title>
        <authorList>
            <person name="Corretto E."/>
        </authorList>
    </citation>
    <scope>NUCLEOTIDE SEQUENCE [LARGE SCALE GENOMIC DNA]</scope>
    <source>
        <strain evidence="1 2">BEL4b</strain>
    </source>
</reference>
<proteinExistence type="predicted"/>
<dbReference type="PATRIC" id="fig|82380.11.peg.63"/>
<comment type="caution">
    <text evidence="1">The sequence shown here is derived from an EMBL/GenBank/DDBJ whole genome shotgun (WGS) entry which is preliminary data.</text>
</comment>
<evidence type="ECO:0000313" key="1">
    <source>
        <dbReference type="EMBL" id="KJL33826.1"/>
    </source>
</evidence>
<protein>
    <submittedName>
        <fullName evidence="1">Uncharacterized protein</fullName>
    </submittedName>
</protein>
<accession>A0A0F0LQM7</accession>
<evidence type="ECO:0000313" key="2">
    <source>
        <dbReference type="Proteomes" id="UP000033640"/>
    </source>
</evidence>
<dbReference type="OrthoDB" id="5077264at2"/>
<dbReference type="RefSeq" id="WP_045277505.1">
    <property type="nucleotide sequence ID" value="NZ_CAKKLT010000054.1"/>
</dbReference>
<gene>
    <name evidence="1" type="ORF">RS83_00062</name>
</gene>
<organism evidence="1 2">
    <name type="scientific">Microbacterium oxydans</name>
    <dbReference type="NCBI Taxonomy" id="82380"/>
    <lineage>
        <taxon>Bacteria</taxon>
        <taxon>Bacillati</taxon>
        <taxon>Actinomycetota</taxon>
        <taxon>Actinomycetes</taxon>
        <taxon>Micrococcales</taxon>
        <taxon>Microbacteriaceae</taxon>
        <taxon>Microbacterium</taxon>
    </lineage>
</organism>
<dbReference type="AlphaFoldDB" id="A0A0F0LQM7"/>
<name>A0A0F0LQM7_9MICO</name>
<sequence length="102" mass="11515">MDTLTATRTSDHGPIDTDWTIDDLIQWLSDDAGQHDEALRRPLARIEALLTGTTWSGTPSTVALIRSITDAVRRDPALRRIRIGELDRQESPRMPERIPQLT</sequence>
<dbReference type="Proteomes" id="UP000033640">
    <property type="component" value="Unassembled WGS sequence"/>
</dbReference>
<dbReference type="EMBL" id="JYIW01000008">
    <property type="protein sequence ID" value="KJL33826.1"/>
    <property type="molecule type" value="Genomic_DNA"/>
</dbReference>